<dbReference type="SUPFAM" id="SSF57850">
    <property type="entry name" value="RING/U-box"/>
    <property type="match status" value="1"/>
</dbReference>
<dbReference type="Pfam" id="PF00097">
    <property type="entry name" value="zf-C3HC4"/>
    <property type="match status" value="1"/>
</dbReference>
<evidence type="ECO:0000256" key="7">
    <source>
        <dbReference type="ARBA" id="ARBA00022490"/>
    </source>
</evidence>
<evidence type="ECO:0000256" key="1">
    <source>
        <dbReference type="ARBA" id="ARBA00000900"/>
    </source>
</evidence>
<keyword evidence="26" id="KW-1185">Reference proteome</keyword>
<dbReference type="CDD" id="cd16449">
    <property type="entry name" value="RING-HC"/>
    <property type="match status" value="1"/>
</dbReference>
<dbReference type="GO" id="GO:0006511">
    <property type="term" value="P:ubiquitin-dependent protein catabolic process"/>
    <property type="evidence" value="ECO:0007669"/>
    <property type="project" value="TreeGrafter"/>
</dbReference>
<keyword evidence="17" id="KW-0067">ATP-binding</keyword>
<feature type="compositionally biased region" description="Polar residues" evidence="23">
    <location>
        <begin position="65"/>
        <end position="84"/>
    </location>
</feature>
<evidence type="ECO:0000256" key="13">
    <source>
        <dbReference type="ARBA" id="ARBA00022771"/>
    </source>
</evidence>
<dbReference type="InterPro" id="IPR013083">
    <property type="entry name" value="Znf_RING/FYVE/PHD"/>
</dbReference>
<dbReference type="RefSeq" id="XP_017338620.1">
    <property type="nucleotide sequence ID" value="XM_017483131.3"/>
</dbReference>
<protein>
    <recommendedName>
        <fullName evidence="6">RING-type E3 ubiquitin transferase</fullName>
        <ecNumber evidence="6">2.3.2.27</ecNumber>
    </recommendedName>
</protein>
<feature type="compositionally biased region" description="Low complexity" evidence="23">
    <location>
        <begin position="1576"/>
        <end position="1588"/>
    </location>
</feature>
<evidence type="ECO:0000256" key="2">
    <source>
        <dbReference type="ARBA" id="ARBA00004502"/>
    </source>
</evidence>
<evidence type="ECO:0000259" key="24">
    <source>
        <dbReference type="PROSITE" id="PS50089"/>
    </source>
</evidence>
<dbReference type="GO" id="GO:0002040">
    <property type="term" value="P:sprouting angiogenesis"/>
    <property type="evidence" value="ECO:0007669"/>
    <property type="project" value="TreeGrafter"/>
</dbReference>
<feature type="domain" description="RING-type" evidence="24">
    <location>
        <begin position="3986"/>
        <end position="4025"/>
    </location>
</feature>
<dbReference type="GO" id="GO:0002376">
    <property type="term" value="P:immune system process"/>
    <property type="evidence" value="ECO:0007669"/>
    <property type="project" value="UniProtKB-KW"/>
</dbReference>
<feature type="compositionally biased region" description="Acidic residues" evidence="23">
    <location>
        <begin position="1601"/>
        <end position="1611"/>
    </location>
</feature>
<dbReference type="GO" id="GO:2000051">
    <property type="term" value="P:negative regulation of non-canonical Wnt signaling pathway"/>
    <property type="evidence" value="ECO:0007669"/>
    <property type="project" value="TreeGrafter"/>
</dbReference>
<keyword evidence="14" id="KW-0833">Ubl conjugation pathway</keyword>
<dbReference type="GO" id="GO:0006629">
    <property type="term" value="P:lipid metabolic process"/>
    <property type="evidence" value="ECO:0007669"/>
    <property type="project" value="UniProtKB-KW"/>
</dbReference>
<evidence type="ECO:0000259" key="25">
    <source>
        <dbReference type="PROSITE" id="PS51981"/>
    </source>
</evidence>
<dbReference type="PROSITE" id="PS00518">
    <property type="entry name" value="ZF_RING_1"/>
    <property type="match status" value="1"/>
</dbReference>
<dbReference type="GO" id="GO:0005524">
    <property type="term" value="F:ATP binding"/>
    <property type="evidence" value="ECO:0007669"/>
    <property type="project" value="UniProtKB-KW"/>
</dbReference>
<dbReference type="CTD" id="563001"/>
<dbReference type="InterPro" id="IPR001841">
    <property type="entry name" value="Znf_RING"/>
</dbReference>
<dbReference type="InterPro" id="IPR017907">
    <property type="entry name" value="Znf_RING_CS"/>
</dbReference>
<keyword evidence="10" id="KW-0808">Transferase</keyword>
<dbReference type="GO" id="GO:0016020">
    <property type="term" value="C:membrane"/>
    <property type="evidence" value="ECO:0007669"/>
    <property type="project" value="TreeGrafter"/>
</dbReference>
<keyword evidence="19" id="KW-0443">Lipid metabolism</keyword>
<keyword evidence="9" id="KW-0551">Lipid droplet</keyword>
<dbReference type="KEGG" id="ipu:108273713"/>
<evidence type="ECO:0000256" key="22">
    <source>
        <dbReference type="PROSITE-ProRule" id="PRU00175"/>
    </source>
</evidence>
<feature type="compositionally biased region" description="Polar residues" evidence="23">
    <location>
        <begin position="3156"/>
        <end position="3169"/>
    </location>
</feature>
<feature type="compositionally biased region" description="Acidic residues" evidence="23">
    <location>
        <begin position="1630"/>
        <end position="1669"/>
    </location>
</feature>
<proteinExistence type="inferred from homology"/>
<feature type="region of interest" description="Disordered" evidence="23">
    <location>
        <begin position="1623"/>
        <end position="1669"/>
    </location>
</feature>
<keyword evidence="16" id="KW-0862">Zinc</keyword>
<dbReference type="GO" id="GO:0005829">
    <property type="term" value="C:cytosol"/>
    <property type="evidence" value="ECO:0007669"/>
    <property type="project" value="UniProtKB-SubCell"/>
</dbReference>
<dbReference type="InterPro" id="IPR003593">
    <property type="entry name" value="AAA+_ATPase"/>
</dbReference>
<dbReference type="InterPro" id="IPR027417">
    <property type="entry name" value="P-loop_NTPase"/>
</dbReference>
<dbReference type="PANTHER" id="PTHR22605:SF21">
    <property type="entry name" value="E3 UBIQUITIN-PROTEIN LIGASE RNF213-BETA"/>
    <property type="match status" value="1"/>
</dbReference>
<sequence length="5174" mass="588289">MKRKKTNKETRKERRKKTKKSASGGRTSTPAQVQSQNEDTASSNQSELQPDQDCASSPVPETGKVNAQTQTRRNINNRETQTESISHKSCHTQTESDPRSEATIQGQGNAENDSPETNEEKGADNSVSTPPDPGGDKKEGTTTPSHCDEVMQEEDIKSKKGEQTGKDPQDSSNPKSTETKPMSYAQAASGKDSKEKNNQTVAGQDGKTHDKAAQRTTSPVRGPTGKPMFTFYVYIVMDKSFKFNSEEDKFLICYENGSNELEITLFSGMNKNGYLIEAKYSVDEHYVTRGGTVSYRYAVQKRGNTVQELATRYLQIPSDGSIKEMHLFEAHMSCSGPGKFTEWLRRWLKSAEKVIAEDWHNSACLLLNRLFEKWEPSNQEAMKTFTQLLHQYQWCFHSASQRVFYTDQLSAPFIQVSELIAAKLVKILNAERSSSESSANVGPLAVGLSVFQVTCASGVKLGIKDWFVLCQLVSSAPALRQVQEMQNSFPSLQHTVIGLINQCARHLISEALLLVPLLHSVRPPGAGSGRVGPTVEEQDWTGLQDVEFRTYREKIRIYSDKRRMTLELVEKHKSLAKDKPHVVTAWLSMIAFDDISKFAKLTEIASEQLIQSLMYRLRDFQLHLRNTDPNRTQKDLQVTEKILADLLKCVDKEKERLMSSKWLDAIFQCCINVHKSTCAMTRLVPAYNATVLSFQLVLKMAEIQYEFLSKHGEDKDSDKKMLLKRLETTQKEFSQWKDSLLQNPLIQDSRLNYPKEMELWNAFFGLECSVPSVTEQWMCCVERDLKKRISELNDIQKVQICCLETLAGAIDKSHATIQTCFQDMCFSAIKKLCKAGKEGNLLQTLHPYLKHASSSILSSIITESTARFGEDSVTQLLDDQSAVHVLLSQGDWSHYKLNEEASQVMNMCQDTYGHLVNSLCQGNIPFGHLQIILKHRKQFQELYKKCKKHIKLNKITIDVERLLNQREKDRQALLEQRKHIDVLIKMVGKISEIIQVPEISPLEKEHKIDMQPMGLNELVGVQECFSNEDLKDISTGKVLYYSADLLSVMNAANEMHEFQDSNLILKSWMDRANALAMDSGFLCLLLKDVLSEIWQPSLRDFYQLGTRISHGFVTFEEVDKAVKGCGDKGDGARLKKEMKLMATKLEKYPGLENNWLEPRFSQIQEYRQLHHAAESANAILKIKNSLNLKGDFSHIYSLTQLREDSFKKKPLVSLSKDLISAKQKLSHVNHQHTACLEAFLNSEKLVNWVKSTIENRSELKVFTDLASISAGENDIEIDRLTSFQDAVSGYSPLLYSLDEKAGFEEFIARAQEVWANLKKDEKLPEKLNDSACWLDWLKGLSETYGSVEKSSLYLASAINTCGVYHIGWPDHFSGKKSLGNVLCMKVKNSEIDKTCSLDELLELQNKLMLMSSKGAHDKEQVNKFMEIFEGVQRMGRILMQLCSSGNLLFRDLIALVICNHEKDPCINIKFPLLERHIVYHGHVAEELQKVCRSMEACHEDWRSFMSELRSQFYVLNYYTSEQVVYLCHWIYKICEKGMPVPQQIWHLLTPLKPDSTLSDIRLAFVKAKESRQPELQSHSSAKSESEQSMDISRPRQQEENTNIDEDTEEERVDIFTEGILEELSSSSEAYSEEDCESLQEDVGSEESLAEGDQDEVEDSSNEIGSEEDMMETCSVSSTQAHECKITNTVMETLENLWQDFRNNMPKYLTQYMDVKTLAQFLTCFSAMNKLNIMRKLPSILHDGKPNLILCPATELITSTLALYMNSPEQAFPSVDEVLMCQEDTSEEEVEIFLRRCLGQDAPSHHQKIYTLVNPGLLTYNVSVALAERFEKMERSARSNFRMVIVCPVNQDRYIPSFFSNYKVQAGLTVSLESGKKYLRHHFSPPCVQGRQRQVFPDGISSWLITSKRAAVGKSLYVKRMFQNFKTTFPNATYLPVRLIEPSVDTDCLVRTLCEKQSPLKEQDPVLLHIDTAAVCCGLEEFLFRLLILGCLSDSEGKLWRRNTAHFIAVEALLPDSADHRQLHQKSNQGLLSLLPTIHCKPPKEVRVLEIENQNPQVKYTSLDPLMDIQEFKSEGVQRPYQYLKRFNRNENLDLFKYKAGSVQGNKVDCLHHLLTNCGLEDPSWAELKHFTWFLNLQLKDCENSGFCDPNFFGNILSGFKSFIVKFMIHMARDFASPSLNISDQSPSLLRDSDSEDDFLARLTIRKRWENESHPYIFFNADHLTMTFLGFHVEQSSTRNTLNVVDPQTKKVLMGNVMSLDLFTGLQNQRISFSEDFDQLPRETKIQKISFVVGAKIRKHFDPDPTYELTSDNVMKMLAIHMRFRCEIPVIIMGETGCGKTRLVKFLCDLQREGRDVENMKLVKVHGGTTADTIYKKVREAEKLAQRNSQRYELDTILFFDEANTTEAIFAIKEVLCDKTVQGVPLEENSGLKIIAACNPYRKHTPKMIERLERAGLGYRVKAGETEDRLGQVPMRQLVYRVHPLPPSMIPLVWDFGQLSDSAECSYIQQIVQKQIVEHCLPFQCQSVITKALVASQRHMRHQVDECSFVSLRDVERSMRVLVWFYKHSKHLFPKCQETDIVQVTFKCLALALGICYYPSLEFRDNYLQNISRFFPQPLNSKQALEHEISSCQDFFLQNIQTPETIAKNLALKENVFLMVVCIELKIPLFLVGKPGSSKSLAKTVVAYAMQRQASHSELFQKLKEVHMVSFQCSPHSSPEGITGTFRNCAWFQKDKNLDEYVSVVVLDEIGLAEDSPQMPLKTLHPLLEDGCIDNDRPEPHMKVGFVGISNWALDPAKMNRGIFVSRWAPSENELVETAKGICSSSESVSHKISHLLPKLAKGFLNICESDNDQFFGLRDYYSLVKMIFAVVKNTDCEPSDSDLAKAILRNFSGQKDNFDPLCHFQDLFSNSHEVPMISTLEMIKQNLGHSNDEECRYLLLLTTNNAALYIIQQYIFSKDEYTCPEIVFGSGFPKDQEYSQICRNVSRVKTCMETGRTVILLNLLNLYESLYDALNQYYVYFSGQQYVDLGLGSHRVKCRVHKDFRLVVIEDQEKVYEKFPVPLKNRLEKHRVDRSTDLTPWQHRVLDKLKNWVNDFSQYSGTSASDFGSSDAFVGFHGDACASALLQALERRGKQDHQKVGDGQVDTDMPSKRHNSISVSTDFSNMSMSTEDDINENKDQVYDQEEGVKSHHTTPNDDKDSSSSDSDTGKALQNENNEGLALMNVDDSEDGIEAEGEQDAHGEIPKSVEMDINPDDLEEVRLKESKDEEEEVYECAKYFLLNCATPDSVLRLKNSGLGNHEVERLQRLYFHQQDHHSLRGFMDSHLKKTDKENKRFIEVTTFSSLLTKADLRNLAQGLGLSMEGLLLLSLHQFDTEASFCSKIRGFLKTAHLSLNILLVQMDMDESLCKNELTASAMYCCLNELLAFQSEDHNCYIVFITKLSRIASGNKYIGFQGGAWLSTHIDDLRDTNDMSLDLSVFCGTPISKLLSKPLQLVAMEVEDQEDVTVKSQGDESAYLHSLSLVRSCTQKAVSLLRDSVIKASRSMVRMHTLLGLLEKDVGHNGARYQEILLRRLVVALTQREEDILDSGDWVNREIMKREALQEGGTLRHTLWRCLQGVLTPILARILEVLDRDSNLDLVYGAGLNEGLVQFWLDIFDDGQILDLPVPQNSSSSEQEIDVQCNLVVSGEAFPCTAPFSWLIRLYCHSLWEESQFVQGIEQSSHKRIQQFVSAVTGSRLGGYMEKLSETERIELGQRYLTDFVILSFKIKSEEEAKVFRAAVLSCATALQQDMGVTADLSPAWIMAAARHFSLRLDTLLHILQIQPQLAPLILKQSSQKGLPDMHEDILALGICVEETKLQSIKSVSEGLVFLGRVELLQPCLQSAFSPTYSSLCSPVCLKHLDAIKSVWQGMLVVAAFIEQVVVQVNSRDQTLVALTLKHCSQLQRLMEDRPDLQSKACLQQLIRILNDYHEESISRELRFGLKCPVCLDDLAEPCVLQCEHVFCLSCMKQCMQGREEKCPKCRTQLPPNYQPAVSASIDLSLKQHRELRRCCNSFFLEVISRFCFSKEQNPKEDMVELLFSLLISAQGDVYKTRELTPFLECVDQSPVVRSVLPKLLLQYSFQQVKGHIQTYLENLEDKLLVDEDRMELYRLFVNCFQDSLLCVRLSETLEAKELQQRQQEDIRFLSRLARKQTPSREHQPAEFLLSMARLRMCLDTAACILPRAVSHKSGECVEWEQRLLEEVKAVCEYTQNDWYRVYLLRSLNRQAGIDCVQAVMNSAPYDWVFPAELLRLQRLIPVEVDRFLCCGEQYRTVRNGVGQVLLESNRNALKAALQNVRSSESARRVLLALALFRQVTCRLGSPDSAICPGEQELDLLKGSVRESTTGHLYELCNSLLSNPFGGHVSHLYACANKSAQRRLLLEILVHAIAVFHSGSRLLYPLHLIASRPQSMKETFLPTMPDDNTSMITQWLNERKLKKYYCKNGHLSFVGECGRPVVEGNCDTCGVRIGGQRHNPVDGFSEVQGNMGDRTRPGHILDDAARRSDAPNRDLSMAQSCVLRLFLHLAMLHGSSLSPQSIHAMIHPTVNNAQEFLWRHLEKDMDVLGKTLNLNWDDTAIMVHLILNTSAQLPTVRVQQGEREWSSRHAREQWEKHVCETVISPILKDLNRHLSDAQEQVAADNKLSNSALMKTLKGDPRSLLSLASECPSHHASFWTPPDTLTVEHLSQLIAQKQAQKRVPLLSLFLEKVPYIRHLACLPDLAALLSDLIQIVPIDAETHSSPITTLLHNIPAGLHRNTLKKRLQTFFMVWNHLRMELANNATVGVDPELCMKDITMDSPVKYLCLSRRGPGSCLHALVELLSETHNSLVREAQKLSRQEDSDYSVPVGVLSENQLALCHPEKELLPLVLAHCHYTLVKGQQTASDYDLQAIEKQLHRHFFAGKPRIQTDTEKYLKRHHQDFSEVLKDVRSKIPQEPLKASVCSWIRTVLRSFTDVCDTVYTLEIGLRFLGKTGGRAKSSLLSYLQESLKMEQHISSSVAEALADIRLDQCTATWQLLTCWRSELKLRRGQDPIPKLSKEYRETLSADGQKEMKEFLDITDVELFTLELHEILLLKTDITSEARYPSHWDIRGTLETHLDQKGAPVLPGLDNFSEEICLSMGAEVWRLAVDFRR</sequence>
<dbReference type="GO" id="GO:0005811">
    <property type="term" value="C:lipid droplet"/>
    <property type="evidence" value="ECO:0007669"/>
    <property type="project" value="UniProtKB-SubCell"/>
</dbReference>
<evidence type="ECO:0000256" key="18">
    <source>
        <dbReference type="ARBA" id="ARBA00022859"/>
    </source>
</evidence>
<comment type="pathway">
    <text evidence="4">Protein modification; protein ubiquitination.</text>
</comment>
<evidence type="ECO:0000256" key="14">
    <source>
        <dbReference type="ARBA" id="ARBA00022786"/>
    </source>
</evidence>
<dbReference type="FunFam" id="3.40.50.300:FF:000804">
    <property type="entry name" value="E3 ubiquitin-protein ligase RNF213"/>
    <property type="match status" value="1"/>
</dbReference>
<keyword evidence="11" id="KW-0479">Metal-binding</keyword>
<dbReference type="GO" id="GO:0005730">
    <property type="term" value="C:nucleolus"/>
    <property type="evidence" value="ECO:0007669"/>
    <property type="project" value="TreeGrafter"/>
</dbReference>
<keyword evidence="20" id="KW-0511">Multifunctional enzyme</keyword>
<name>A0A2D0S8R3_ICTPU</name>
<dbReference type="GeneID" id="108273713"/>
<dbReference type="InterPro" id="IPR046439">
    <property type="entry name" value="ZF_RZ_dom"/>
</dbReference>
<dbReference type="Pfam" id="PF20173">
    <property type="entry name" value="ZnF_RZ-type"/>
    <property type="match status" value="1"/>
</dbReference>
<evidence type="ECO:0000256" key="19">
    <source>
        <dbReference type="ARBA" id="ARBA00023098"/>
    </source>
</evidence>
<dbReference type="PANTHER" id="PTHR22605">
    <property type="entry name" value="RZ-TYPE DOMAIN-CONTAINING PROTEIN"/>
    <property type="match status" value="1"/>
</dbReference>
<feature type="compositionally biased region" description="Polar residues" evidence="23">
    <location>
        <begin position="170"/>
        <end position="180"/>
    </location>
</feature>
<evidence type="ECO:0000256" key="17">
    <source>
        <dbReference type="ARBA" id="ARBA00022840"/>
    </source>
</evidence>
<gene>
    <name evidence="27" type="primary">rnf213b</name>
</gene>
<dbReference type="GO" id="GO:0061630">
    <property type="term" value="F:ubiquitin protein ligase activity"/>
    <property type="evidence" value="ECO:0007669"/>
    <property type="project" value="UniProtKB-EC"/>
</dbReference>
<dbReference type="OrthoDB" id="2423195at2759"/>
<evidence type="ECO:0000256" key="11">
    <source>
        <dbReference type="ARBA" id="ARBA00022723"/>
    </source>
</evidence>
<dbReference type="Proteomes" id="UP000221080">
    <property type="component" value="Chromosome 13"/>
</dbReference>
<dbReference type="InterPro" id="IPR018957">
    <property type="entry name" value="Znf_C3HC4_RING-type"/>
</dbReference>
<dbReference type="EC" id="2.3.2.27" evidence="6"/>
<dbReference type="SMART" id="SM00382">
    <property type="entry name" value="AAA"/>
    <property type="match status" value="2"/>
</dbReference>
<keyword evidence="7" id="KW-0963">Cytoplasm</keyword>
<dbReference type="GO" id="GO:0008270">
    <property type="term" value="F:zinc ion binding"/>
    <property type="evidence" value="ECO:0007669"/>
    <property type="project" value="UniProtKB-KW"/>
</dbReference>
<dbReference type="Gene3D" id="3.40.50.300">
    <property type="entry name" value="P-loop containing nucleotide triphosphate hydrolases"/>
    <property type="match status" value="2"/>
</dbReference>
<feature type="compositionally biased region" description="Basic and acidic residues" evidence="23">
    <location>
        <begin position="134"/>
        <end position="169"/>
    </location>
</feature>
<keyword evidence="12" id="KW-0547">Nucleotide-binding</keyword>
<dbReference type="SMART" id="SM00184">
    <property type="entry name" value="RING"/>
    <property type="match status" value="1"/>
</dbReference>
<comment type="catalytic activity">
    <reaction evidence="21">
        <text>ATP + H2O = ADP + phosphate + H(+)</text>
        <dbReference type="Rhea" id="RHEA:13065"/>
        <dbReference type="ChEBI" id="CHEBI:15377"/>
        <dbReference type="ChEBI" id="CHEBI:15378"/>
        <dbReference type="ChEBI" id="CHEBI:30616"/>
        <dbReference type="ChEBI" id="CHEBI:43474"/>
        <dbReference type="ChEBI" id="CHEBI:456216"/>
    </reaction>
    <physiologicalReaction direction="left-to-right" evidence="21">
        <dbReference type="Rhea" id="RHEA:13066"/>
    </physiologicalReaction>
</comment>
<dbReference type="STRING" id="7998.ENSIPUP00000010314"/>
<keyword evidence="8" id="KW-0037">Angiogenesis</keyword>
<feature type="region of interest" description="Disordered" evidence="23">
    <location>
        <begin position="3132"/>
        <end position="3222"/>
    </location>
</feature>
<keyword evidence="13 22" id="KW-0863">Zinc-finger</keyword>
<evidence type="ECO:0000313" key="26">
    <source>
        <dbReference type="Proteomes" id="UP000221080"/>
    </source>
</evidence>
<feature type="compositionally biased region" description="Basic and acidic residues" evidence="23">
    <location>
        <begin position="3175"/>
        <end position="3202"/>
    </location>
</feature>
<feature type="compositionally biased region" description="Polar residues" evidence="23">
    <location>
        <begin position="24"/>
        <end position="49"/>
    </location>
</feature>
<evidence type="ECO:0000256" key="23">
    <source>
        <dbReference type="SAM" id="MobiDB-lite"/>
    </source>
</evidence>
<feature type="domain" description="RZ-type" evidence="25">
    <location>
        <begin position="4462"/>
        <end position="4535"/>
    </location>
</feature>
<evidence type="ECO:0000313" key="27">
    <source>
        <dbReference type="RefSeq" id="XP_017338620.1"/>
    </source>
</evidence>
<evidence type="ECO:0000256" key="5">
    <source>
        <dbReference type="ARBA" id="ARBA00006914"/>
    </source>
</evidence>
<evidence type="ECO:0000256" key="8">
    <source>
        <dbReference type="ARBA" id="ARBA00022657"/>
    </source>
</evidence>
<evidence type="ECO:0000256" key="10">
    <source>
        <dbReference type="ARBA" id="ARBA00022679"/>
    </source>
</evidence>
<evidence type="ECO:0000256" key="21">
    <source>
        <dbReference type="ARBA" id="ARBA00048778"/>
    </source>
</evidence>
<evidence type="ECO:0000256" key="9">
    <source>
        <dbReference type="ARBA" id="ARBA00022677"/>
    </source>
</evidence>
<keyword evidence="18" id="KW-0391">Immunity</keyword>
<dbReference type="Gene3D" id="3.30.40.10">
    <property type="entry name" value="Zinc/RING finger domain, C3HC4 (zinc finger)"/>
    <property type="match status" value="1"/>
</dbReference>
<evidence type="ECO:0000256" key="20">
    <source>
        <dbReference type="ARBA" id="ARBA00023268"/>
    </source>
</evidence>
<evidence type="ECO:0000256" key="4">
    <source>
        <dbReference type="ARBA" id="ARBA00004906"/>
    </source>
</evidence>
<dbReference type="GO" id="GO:0016887">
    <property type="term" value="F:ATP hydrolysis activity"/>
    <property type="evidence" value="ECO:0007669"/>
    <property type="project" value="InterPro"/>
</dbReference>
<dbReference type="PROSITE" id="PS51981">
    <property type="entry name" value="ZF_RZ"/>
    <property type="match status" value="1"/>
</dbReference>
<organism evidence="26 27">
    <name type="scientific">Ictalurus punctatus</name>
    <name type="common">Channel catfish</name>
    <name type="synonym">Silurus punctatus</name>
    <dbReference type="NCBI Taxonomy" id="7998"/>
    <lineage>
        <taxon>Eukaryota</taxon>
        <taxon>Metazoa</taxon>
        <taxon>Chordata</taxon>
        <taxon>Craniata</taxon>
        <taxon>Vertebrata</taxon>
        <taxon>Euteleostomi</taxon>
        <taxon>Actinopterygii</taxon>
        <taxon>Neopterygii</taxon>
        <taxon>Teleostei</taxon>
        <taxon>Ostariophysi</taxon>
        <taxon>Siluriformes</taxon>
        <taxon>Ictaluridae</taxon>
        <taxon>Ictalurus</taxon>
    </lineage>
</organism>
<keyword evidence="15" id="KW-0378">Hydrolase</keyword>
<dbReference type="PROSITE" id="PS50089">
    <property type="entry name" value="ZF_RING_2"/>
    <property type="match status" value="1"/>
</dbReference>
<comment type="similarity">
    <text evidence="5">Belongs to the AAA ATPase family.</text>
</comment>
<reference evidence="27" key="2">
    <citation type="submission" date="2025-08" db="UniProtKB">
        <authorList>
            <consortium name="RefSeq"/>
        </authorList>
    </citation>
    <scope>IDENTIFICATION</scope>
    <source>
        <tissue evidence="27">Blood</tissue>
    </source>
</reference>
<evidence type="ECO:0000256" key="3">
    <source>
        <dbReference type="ARBA" id="ARBA00004514"/>
    </source>
</evidence>
<feature type="region of interest" description="Disordered" evidence="23">
    <location>
        <begin position="1"/>
        <end position="222"/>
    </location>
</feature>
<evidence type="ECO:0000256" key="6">
    <source>
        <dbReference type="ARBA" id="ARBA00012483"/>
    </source>
</evidence>
<dbReference type="FunFam" id="3.40.50.300:FF:000491">
    <property type="entry name" value="E3 ubiquitin-protein ligase RNF213"/>
    <property type="match status" value="1"/>
</dbReference>
<dbReference type="SUPFAM" id="SSF52540">
    <property type="entry name" value="P-loop containing nucleoside triphosphate hydrolases"/>
    <property type="match status" value="2"/>
</dbReference>
<reference evidence="26" key="1">
    <citation type="journal article" date="2016" name="Nat. Commun.">
        <title>The channel catfish genome sequence provides insights into the evolution of scale formation in teleosts.</title>
        <authorList>
            <person name="Liu Z."/>
            <person name="Liu S."/>
            <person name="Yao J."/>
            <person name="Bao L."/>
            <person name="Zhang J."/>
            <person name="Li Y."/>
            <person name="Jiang C."/>
            <person name="Sun L."/>
            <person name="Wang R."/>
            <person name="Zhang Y."/>
            <person name="Zhou T."/>
            <person name="Zeng Q."/>
            <person name="Fu Q."/>
            <person name="Gao S."/>
            <person name="Li N."/>
            <person name="Koren S."/>
            <person name="Jiang Y."/>
            <person name="Zimin A."/>
            <person name="Xu P."/>
            <person name="Phillippy A.M."/>
            <person name="Geng X."/>
            <person name="Song L."/>
            <person name="Sun F."/>
            <person name="Li C."/>
            <person name="Wang X."/>
            <person name="Chen A."/>
            <person name="Jin Y."/>
            <person name="Yuan Z."/>
            <person name="Yang Y."/>
            <person name="Tan S."/>
            <person name="Peatman E."/>
            <person name="Lu J."/>
            <person name="Qin Z."/>
            <person name="Dunham R."/>
            <person name="Li Z."/>
            <person name="Sonstegard T."/>
            <person name="Feng J."/>
            <person name="Danzmann R.G."/>
            <person name="Schroeder S."/>
            <person name="Scheffler B."/>
            <person name="Duke M.V."/>
            <person name="Ballard L."/>
            <person name="Kucuktas H."/>
            <person name="Kaltenboeck L."/>
            <person name="Liu H."/>
            <person name="Armbruster J."/>
            <person name="Xie Y."/>
            <person name="Kirby M.L."/>
            <person name="Tian Y."/>
            <person name="Flanagan M.E."/>
            <person name="Mu W."/>
            <person name="Waldbieser G.C."/>
        </authorList>
    </citation>
    <scope>NUCLEOTIDE SEQUENCE [LARGE SCALE GENOMIC DNA]</scope>
    <source>
        <strain evidence="26">SDA103</strain>
    </source>
</reference>
<feature type="region of interest" description="Disordered" evidence="23">
    <location>
        <begin position="1569"/>
        <end position="1611"/>
    </location>
</feature>
<evidence type="ECO:0000256" key="16">
    <source>
        <dbReference type="ARBA" id="ARBA00022833"/>
    </source>
</evidence>
<evidence type="ECO:0000256" key="15">
    <source>
        <dbReference type="ARBA" id="ARBA00022801"/>
    </source>
</evidence>
<evidence type="ECO:0000256" key="12">
    <source>
        <dbReference type="ARBA" id="ARBA00022741"/>
    </source>
</evidence>
<accession>A0A2D0S8R3</accession>
<comment type="catalytic activity">
    <reaction evidence="1">
        <text>S-ubiquitinyl-[E2 ubiquitin-conjugating enzyme]-L-cysteine + [acceptor protein]-L-lysine = [E2 ubiquitin-conjugating enzyme]-L-cysteine + N(6)-ubiquitinyl-[acceptor protein]-L-lysine.</text>
        <dbReference type="EC" id="2.3.2.27"/>
    </reaction>
</comment>
<comment type="subcellular location">
    <subcellularLocation>
        <location evidence="3">Cytoplasm</location>
        <location evidence="3">Cytosol</location>
    </subcellularLocation>
    <subcellularLocation>
        <location evidence="2">Lipid droplet</location>
    </subcellularLocation>
</comment>
<feature type="compositionally biased region" description="Polar residues" evidence="23">
    <location>
        <begin position="102"/>
        <end position="112"/>
    </location>
</feature>
<dbReference type="InterPro" id="IPR031248">
    <property type="entry name" value="RNF213"/>
</dbReference>